<sequence length="49" mass="5349">MAGRGNVTGTTIILLVSPDINFNHIRSSHLAIILTAKVKKLHFYCVPST</sequence>
<dbReference type="EMBL" id="FLUP01000001">
    <property type="protein sequence ID" value="SBV95046.1"/>
    <property type="molecule type" value="Genomic_DNA"/>
</dbReference>
<protein>
    <submittedName>
        <fullName evidence="1">Uncharacterized protein</fullName>
    </submittedName>
</protein>
<evidence type="ECO:0000313" key="1">
    <source>
        <dbReference type="EMBL" id="SBV95046.1"/>
    </source>
</evidence>
<name>A0A212J6J1_9BACT</name>
<proteinExistence type="predicted"/>
<organism evidence="1">
    <name type="scientific">uncultured Desulfovibrio sp</name>
    <dbReference type="NCBI Taxonomy" id="167968"/>
    <lineage>
        <taxon>Bacteria</taxon>
        <taxon>Pseudomonadati</taxon>
        <taxon>Thermodesulfobacteriota</taxon>
        <taxon>Desulfovibrionia</taxon>
        <taxon>Desulfovibrionales</taxon>
        <taxon>Desulfovibrionaceae</taxon>
        <taxon>Desulfovibrio</taxon>
        <taxon>environmental samples</taxon>
    </lineage>
</organism>
<gene>
    <name evidence="1" type="ORF">KM92DES2_10609</name>
</gene>
<dbReference type="AlphaFoldDB" id="A0A212J6J1"/>
<reference evidence="1" key="1">
    <citation type="submission" date="2016-04" db="EMBL/GenBank/DDBJ databases">
        <authorList>
            <person name="Evans L.H."/>
            <person name="Alamgir A."/>
            <person name="Owens N."/>
            <person name="Weber N.D."/>
            <person name="Virtaneva K."/>
            <person name="Barbian K."/>
            <person name="Babar A."/>
            <person name="Rosenke K."/>
        </authorList>
    </citation>
    <scope>NUCLEOTIDE SEQUENCE</scope>
    <source>
        <strain evidence="1">92-2</strain>
    </source>
</reference>
<accession>A0A212J6J1</accession>